<keyword evidence="4" id="KW-1185">Reference proteome</keyword>
<feature type="transmembrane region" description="Helical" evidence="1">
    <location>
        <begin position="345"/>
        <end position="369"/>
    </location>
</feature>
<sequence length="426" mass="47994">MKAWKAYKNPLWSLALACLAVALVILGNRYAPHFFDENSLLTDAFYRQKAEQATISAPSPVVVIYFDEQIAKSLPYRSPLDRCVLANLIDTTFKLEAKFLVLDILFDQKTEPHKDHHLQQTVERYQEKILFALPAPTDEFAETPYQPIISAPQTYFFSAALKKDYDNVVRRAYVHYNTQESLSFAAAKRFDKELSIVDKEILIDWLPIDQTGNELIRRIPAQMLTLPPVASQCSTPDILSFPDSTDYLKSAIKDKIVFLGVDYRSADRHHTPFDTNLNQTPAMSGVDIHAQITQQLLDNRTISEIPLSIVAAIMLGIYLTSANASSVIRKGPLRAHVSSDLAIELVVIVFIAVIYSLLLLIEYLLLVHFDVSFPAGLFLISLSLQFCVAKSAFLANLIKKLIYYPHTLLKNRGVRSENKSQTKLGS</sequence>
<keyword evidence="1" id="KW-0812">Transmembrane</keyword>
<keyword evidence="1" id="KW-1133">Transmembrane helix</keyword>
<accession>A0A7X0MXF3</accession>
<dbReference type="InParanoid" id="A0A7X0MXF3"/>
<dbReference type="EMBL" id="JACHHT010000003">
    <property type="protein sequence ID" value="MBB6523428.1"/>
    <property type="molecule type" value="Genomic_DNA"/>
</dbReference>
<dbReference type="InterPro" id="IPR007890">
    <property type="entry name" value="CHASE2"/>
</dbReference>
<dbReference type="Proteomes" id="UP000528457">
    <property type="component" value="Unassembled WGS sequence"/>
</dbReference>
<dbReference type="AlphaFoldDB" id="A0A7X0MXF3"/>
<evidence type="ECO:0000259" key="2">
    <source>
        <dbReference type="SMART" id="SM01080"/>
    </source>
</evidence>
<dbReference type="SMART" id="SM01080">
    <property type="entry name" value="CHASE2"/>
    <property type="match status" value="1"/>
</dbReference>
<proteinExistence type="predicted"/>
<comment type="caution">
    <text evidence="3">The sequence shown here is derived from an EMBL/GenBank/DDBJ whole genome shotgun (WGS) entry which is preliminary data.</text>
</comment>
<dbReference type="RefSeq" id="WP_166847861.1">
    <property type="nucleotide sequence ID" value="NZ_JAAONY010000003.1"/>
</dbReference>
<feature type="transmembrane region" description="Helical" evidence="1">
    <location>
        <begin position="305"/>
        <end position="324"/>
    </location>
</feature>
<evidence type="ECO:0000256" key="1">
    <source>
        <dbReference type="SAM" id="Phobius"/>
    </source>
</evidence>
<feature type="transmembrane region" description="Helical" evidence="1">
    <location>
        <begin position="375"/>
        <end position="398"/>
    </location>
</feature>
<protein>
    <submittedName>
        <fullName evidence="3">CHASE2 domain-containing sensor protein</fullName>
    </submittedName>
</protein>
<feature type="domain" description="CHASE2" evidence="2">
    <location>
        <begin position="34"/>
        <end position="319"/>
    </location>
</feature>
<gene>
    <name evidence="3" type="ORF">HNR48_003730</name>
</gene>
<name>A0A7X0MXF3_9GAMM</name>
<organism evidence="3 4">
    <name type="scientific">Pseudoteredinibacter isoporae</name>
    <dbReference type="NCBI Taxonomy" id="570281"/>
    <lineage>
        <taxon>Bacteria</taxon>
        <taxon>Pseudomonadati</taxon>
        <taxon>Pseudomonadota</taxon>
        <taxon>Gammaproteobacteria</taxon>
        <taxon>Cellvibrionales</taxon>
        <taxon>Cellvibrionaceae</taxon>
        <taxon>Pseudoteredinibacter</taxon>
    </lineage>
</organism>
<dbReference type="Pfam" id="PF05226">
    <property type="entry name" value="CHASE2"/>
    <property type="match status" value="1"/>
</dbReference>
<evidence type="ECO:0000313" key="3">
    <source>
        <dbReference type="EMBL" id="MBB6523428.1"/>
    </source>
</evidence>
<keyword evidence="1" id="KW-0472">Membrane</keyword>
<evidence type="ECO:0000313" key="4">
    <source>
        <dbReference type="Proteomes" id="UP000528457"/>
    </source>
</evidence>
<reference evidence="3 4" key="1">
    <citation type="submission" date="2020-08" db="EMBL/GenBank/DDBJ databases">
        <title>Genomic Encyclopedia of Type Strains, Phase IV (KMG-IV): sequencing the most valuable type-strain genomes for metagenomic binning, comparative biology and taxonomic classification.</title>
        <authorList>
            <person name="Goeker M."/>
        </authorList>
    </citation>
    <scope>NUCLEOTIDE SEQUENCE [LARGE SCALE GENOMIC DNA]</scope>
    <source>
        <strain evidence="3 4">DSM 22368</strain>
    </source>
</reference>